<dbReference type="AlphaFoldDB" id="A0A0P1AMU3"/>
<dbReference type="Proteomes" id="UP000054928">
    <property type="component" value="Unassembled WGS sequence"/>
</dbReference>
<dbReference type="GeneID" id="36407632"/>
<keyword evidence="2" id="KW-1185">Reference proteome</keyword>
<accession>A0A0P1AMU3</accession>
<sequence>MQRPTYDGQVLDFQKRGEGSLLKPVSCKHYWVLVGFYTTKLVEDACDSSEVVVKFFSSLTSTEEGLILTEHRVLVASAHFTWIYNLNASPYKIIQRK</sequence>
<evidence type="ECO:0000313" key="1">
    <source>
        <dbReference type="EMBL" id="CEG42289.1"/>
    </source>
</evidence>
<dbReference type="RefSeq" id="XP_024578658.1">
    <property type="nucleotide sequence ID" value="XM_024728153.1"/>
</dbReference>
<reference evidence="2" key="1">
    <citation type="submission" date="2014-09" db="EMBL/GenBank/DDBJ databases">
        <authorList>
            <person name="Sharma Rahul"/>
            <person name="Thines Marco"/>
        </authorList>
    </citation>
    <scope>NUCLEOTIDE SEQUENCE [LARGE SCALE GENOMIC DNA]</scope>
</reference>
<protein>
    <submittedName>
        <fullName evidence="1">Uncharacterized protein</fullName>
    </submittedName>
</protein>
<evidence type="ECO:0000313" key="2">
    <source>
        <dbReference type="Proteomes" id="UP000054928"/>
    </source>
</evidence>
<name>A0A0P1AMU3_PLAHL</name>
<proteinExistence type="predicted"/>
<dbReference type="EMBL" id="CCYD01000610">
    <property type="protein sequence ID" value="CEG42289.1"/>
    <property type="molecule type" value="Genomic_DNA"/>
</dbReference>
<organism evidence="1 2">
    <name type="scientific">Plasmopara halstedii</name>
    <name type="common">Downy mildew of sunflower</name>
    <dbReference type="NCBI Taxonomy" id="4781"/>
    <lineage>
        <taxon>Eukaryota</taxon>
        <taxon>Sar</taxon>
        <taxon>Stramenopiles</taxon>
        <taxon>Oomycota</taxon>
        <taxon>Peronosporomycetes</taxon>
        <taxon>Peronosporales</taxon>
        <taxon>Peronosporaceae</taxon>
        <taxon>Plasmopara</taxon>
    </lineage>
</organism>